<dbReference type="Proteomes" id="UP000799757">
    <property type="component" value="Unassembled WGS sequence"/>
</dbReference>
<proteinExistence type="predicted"/>
<dbReference type="GO" id="GO:0003824">
    <property type="term" value="F:catalytic activity"/>
    <property type="evidence" value="ECO:0007669"/>
    <property type="project" value="InterPro"/>
</dbReference>
<name>A0A6A6WYQ3_9PLEO</name>
<reference evidence="1" key="1">
    <citation type="journal article" date="2020" name="Stud. Mycol.">
        <title>101 Dothideomycetes genomes: a test case for predicting lifestyles and emergence of pathogens.</title>
        <authorList>
            <person name="Haridas S."/>
            <person name="Albert R."/>
            <person name="Binder M."/>
            <person name="Bloem J."/>
            <person name="Labutti K."/>
            <person name="Salamov A."/>
            <person name="Andreopoulos B."/>
            <person name="Baker S."/>
            <person name="Barry K."/>
            <person name="Bills G."/>
            <person name="Bluhm B."/>
            <person name="Cannon C."/>
            <person name="Castanera R."/>
            <person name="Culley D."/>
            <person name="Daum C."/>
            <person name="Ezra D."/>
            <person name="Gonzalez J."/>
            <person name="Henrissat B."/>
            <person name="Kuo A."/>
            <person name="Liang C."/>
            <person name="Lipzen A."/>
            <person name="Lutzoni F."/>
            <person name="Magnuson J."/>
            <person name="Mondo S."/>
            <person name="Nolan M."/>
            <person name="Ohm R."/>
            <person name="Pangilinan J."/>
            <person name="Park H.-J."/>
            <person name="Ramirez L."/>
            <person name="Alfaro M."/>
            <person name="Sun H."/>
            <person name="Tritt A."/>
            <person name="Yoshinaga Y."/>
            <person name="Zwiers L.-H."/>
            <person name="Turgeon B."/>
            <person name="Goodwin S."/>
            <person name="Spatafora J."/>
            <person name="Crous P."/>
            <person name="Grigoriev I."/>
        </authorList>
    </citation>
    <scope>NUCLEOTIDE SEQUENCE</scope>
    <source>
        <strain evidence="1">CBS 109.77</strain>
    </source>
</reference>
<dbReference type="InterPro" id="IPR011013">
    <property type="entry name" value="Gal_mutarotase_sf_dom"/>
</dbReference>
<evidence type="ECO:0000313" key="2">
    <source>
        <dbReference type="Proteomes" id="UP000799757"/>
    </source>
</evidence>
<protein>
    <recommendedName>
        <fullName evidence="3">Glucose-6-phosphate 1-epimerase</fullName>
    </recommendedName>
</protein>
<accession>A0A6A6WYQ3</accession>
<feature type="non-terminal residue" evidence="1">
    <location>
        <position position="1"/>
    </location>
</feature>
<evidence type="ECO:0008006" key="3">
    <source>
        <dbReference type="Google" id="ProtNLM"/>
    </source>
</evidence>
<dbReference type="GO" id="GO:0030246">
    <property type="term" value="F:carbohydrate binding"/>
    <property type="evidence" value="ECO:0007669"/>
    <property type="project" value="InterPro"/>
</dbReference>
<sequence>ATATWWNSSIGNQQIFLSSVSVLHGSATIRRGIPVVFPNFGTAPKNHSTSNIPSHGFTRNNTWDFVGSKEQEEGSSVLLTF</sequence>
<dbReference type="InterPro" id="IPR014718">
    <property type="entry name" value="GH-type_carb-bd"/>
</dbReference>
<evidence type="ECO:0000313" key="1">
    <source>
        <dbReference type="EMBL" id="KAF2789044.1"/>
    </source>
</evidence>
<gene>
    <name evidence="1" type="ORF">K505DRAFT_254179</name>
</gene>
<dbReference type="EMBL" id="MU002167">
    <property type="protein sequence ID" value="KAF2789044.1"/>
    <property type="molecule type" value="Genomic_DNA"/>
</dbReference>
<dbReference type="OrthoDB" id="1659429at2759"/>
<dbReference type="SUPFAM" id="SSF74650">
    <property type="entry name" value="Galactose mutarotase-like"/>
    <property type="match status" value="1"/>
</dbReference>
<keyword evidence="2" id="KW-1185">Reference proteome</keyword>
<dbReference type="Gene3D" id="2.70.98.10">
    <property type="match status" value="1"/>
</dbReference>
<dbReference type="AlphaFoldDB" id="A0A6A6WYQ3"/>
<organism evidence="1 2">
    <name type="scientific">Melanomma pulvis-pyrius CBS 109.77</name>
    <dbReference type="NCBI Taxonomy" id="1314802"/>
    <lineage>
        <taxon>Eukaryota</taxon>
        <taxon>Fungi</taxon>
        <taxon>Dikarya</taxon>
        <taxon>Ascomycota</taxon>
        <taxon>Pezizomycotina</taxon>
        <taxon>Dothideomycetes</taxon>
        <taxon>Pleosporomycetidae</taxon>
        <taxon>Pleosporales</taxon>
        <taxon>Melanommataceae</taxon>
        <taxon>Melanomma</taxon>
    </lineage>
</organism>
<dbReference type="GO" id="GO:0005975">
    <property type="term" value="P:carbohydrate metabolic process"/>
    <property type="evidence" value="ECO:0007669"/>
    <property type="project" value="InterPro"/>
</dbReference>